<feature type="compositionally biased region" description="Gly residues" evidence="1">
    <location>
        <begin position="179"/>
        <end position="193"/>
    </location>
</feature>
<sequence>MRWWRVTRWVVASALAAGGPLAAGGAPARADIGDETALAQRYAPVVLLVRQDEECGYGEPYRPLDVDVLFGQSTVALRGPWTSTDLVEIGPSAADLSAGRYEYHLDFPGNPLHPGCGYQRWAERIDGTTPPAVYAHVATDPGYPGKVALQYWFPARRPANSPPDPERPRSADGPAARSGDGGPARGGGCGPRGGRAAWGTRAEATVQPDRQRPRT</sequence>
<comment type="caution">
    <text evidence="3">The sequence shown here is derived from an EMBL/GenBank/DDBJ whole genome shotgun (WGS) entry which is preliminary data.</text>
</comment>
<keyword evidence="4" id="KW-1185">Reference proteome</keyword>
<protein>
    <recommendedName>
        <fullName evidence="5">PLAT domain-containing protein</fullName>
    </recommendedName>
</protein>
<evidence type="ECO:0000313" key="4">
    <source>
        <dbReference type="Proteomes" id="UP001230908"/>
    </source>
</evidence>
<dbReference type="RefSeq" id="WP_308713589.1">
    <property type="nucleotide sequence ID" value="NZ_JAVHUY010000015.1"/>
</dbReference>
<accession>A0ABU0ZGY1</accession>
<name>A0ABU0ZGY1_9ACTN</name>
<keyword evidence="2" id="KW-0732">Signal</keyword>
<dbReference type="Proteomes" id="UP001230908">
    <property type="component" value="Unassembled WGS sequence"/>
</dbReference>
<feature type="chain" id="PRO_5046824650" description="PLAT domain-containing protein" evidence="2">
    <location>
        <begin position="23"/>
        <end position="215"/>
    </location>
</feature>
<feature type="region of interest" description="Disordered" evidence="1">
    <location>
        <begin position="155"/>
        <end position="215"/>
    </location>
</feature>
<dbReference type="EMBL" id="JAVHUY010000015">
    <property type="protein sequence ID" value="MDQ7906318.1"/>
    <property type="molecule type" value="Genomic_DNA"/>
</dbReference>
<evidence type="ECO:0000256" key="2">
    <source>
        <dbReference type="SAM" id="SignalP"/>
    </source>
</evidence>
<evidence type="ECO:0000313" key="3">
    <source>
        <dbReference type="EMBL" id="MDQ7906318.1"/>
    </source>
</evidence>
<evidence type="ECO:0000256" key="1">
    <source>
        <dbReference type="SAM" id="MobiDB-lite"/>
    </source>
</evidence>
<reference evidence="3 4" key="1">
    <citation type="submission" date="2023-08" db="EMBL/GenBank/DDBJ databases">
        <title>Phytohabitans sansha sp. nov., isolated from marine sediment.</title>
        <authorList>
            <person name="Zhao Y."/>
            <person name="Yi K."/>
        </authorList>
    </citation>
    <scope>NUCLEOTIDE SEQUENCE [LARGE SCALE GENOMIC DNA]</scope>
    <source>
        <strain evidence="3 4">ZYX-F-186</strain>
    </source>
</reference>
<proteinExistence type="predicted"/>
<organism evidence="3 4">
    <name type="scientific">Phytohabitans maris</name>
    <dbReference type="NCBI Taxonomy" id="3071409"/>
    <lineage>
        <taxon>Bacteria</taxon>
        <taxon>Bacillati</taxon>
        <taxon>Actinomycetota</taxon>
        <taxon>Actinomycetes</taxon>
        <taxon>Micromonosporales</taxon>
        <taxon>Micromonosporaceae</taxon>
    </lineage>
</organism>
<evidence type="ECO:0008006" key="5">
    <source>
        <dbReference type="Google" id="ProtNLM"/>
    </source>
</evidence>
<gene>
    <name evidence="3" type="ORF">RB614_17535</name>
</gene>
<feature type="signal peptide" evidence="2">
    <location>
        <begin position="1"/>
        <end position="22"/>
    </location>
</feature>